<sequence>MAAGKLHLDIPGASSDVADLEKDLAILQDEASQQLTSYQKLSGSVQGVGMDSATEFSQQQNAAINSVHDVVKQCTSTTNQAIAETIGYDQSIAGGKMTGA</sequence>
<reference evidence="2" key="2">
    <citation type="submission" date="2016-02" db="EMBL/GenBank/DDBJ databases">
        <title>Draft genome sequence of five rapidly growing Mycobacterium species.</title>
        <authorList>
            <person name="Katahira K."/>
            <person name="Gotou Y."/>
            <person name="Iida K."/>
            <person name="Ogura Y."/>
            <person name="Hayashi T."/>
        </authorList>
    </citation>
    <scope>NUCLEOTIDE SEQUENCE [LARGE SCALE GENOMIC DNA]</scope>
    <source>
        <strain evidence="2">JCM15298</strain>
    </source>
</reference>
<name>A0A124E254_MYCCR</name>
<protein>
    <submittedName>
        <fullName evidence="1">Uncharacterized protein</fullName>
    </submittedName>
</protein>
<comment type="caution">
    <text evidence="1">The sequence shown here is derived from an EMBL/GenBank/DDBJ whole genome shotgun (WGS) entry which is preliminary data.</text>
</comment>
<accession>A0A124E254</accession>
<dbReference type="Proteomes" id="UP000069443">
    <property type="component" value="Unassembled WGS sequence"/>
</dbReference>
<gene>
    <name evidence="1" type="ORF">RMCC_2671</name>
</gene>
<dbReference type="RefSeq" id="WP_036372498.1">
    <property type="nucleotide sequence ID" value="NZ_BCSY01000042.1"/>
</dbReference>
<evidence type="ECO:0000313" key="1">
    <source>
        <dbReference type="EMBL" id="GAS95705.1"/>
    </source>
</evidence>
<organism evidence="1 2">
    <name type="scientific">Mycolicibacterium canariasense</name>
    <name type="common">Mycobacterium canariasense</name>
    <dbReference type="NCBI Taxonomy" id="228230"/>
    <lineage>
        <taxon>Bacteria</taxon>
        <taxon>Bacillati</taxon>
        <taxon>Actinomycetota</taxon>
        <taxon>Actinomycetes</taxon>
        <taxon>Mycobacteriales</taxon>
        <taxon>Mycobacteriaceae</taxon>
        <taxon>Mycolicibacterium</taxon>
    </lineage>
</organism>
<dbReference type="STRING" id="228230.RMCC_2671"/>
<evidence type="ECO:0000313" key="2">
    <source>
        <dbReference type="Proteomes" id="UP000069443"/>
    </source>
</evidence>
<dbReference type="AlphaFoldDB" id="A0A124E254"/>
<proteinExistence type="predicted"/>
<reference evidence="2" key="1">
    <citation type="journal article" date="2016" name="Genome Announc.">
        <title>Draft Genome Sequences of Five Rapidly Growing Mycobacterium Species, M. thermoresistibile, M. fortuitum subsp. acetamidolyticum, M. canariasense, M. brisbanense, and M. novocastrense.</title>
        <authorList>
            <person name="Katahira K."/>
            <person name="Ogura Y."/>
            <person name="Gotoh Y."/>
            <person name="Hayashi T."/>
        </authorList>
    </citation>
    <scope>NUCLEOTIDE SEQUENCE [LARGE SCALE GENOMIC DNA]</scope>
    <source>
        <strain evidence="2">JCM15298</strain>
    </source>
</reference>
<dbReference type="OrthoDB" id="4762931at2"/>
<dbReference type="EMBL" id="BCSY01000042">
    <property type="protein sequence ID" value="GAS95705.1"/>
    <property type="molecule type" value="Genomic_DNA"/>
</dbReference>
<keyword evidence="2" id="KW-1185">Reference proteome</keyword>